<keyword evidence="3" id="KW-0732">Signal</keyword>
<reference evidence="7" key="1">
    <citation type="submission" date="2023-07" db="EMBL/GenBank/DDBJ databases">
        <title>Description of three actinobacteria isolated from air of manufacturing shop in a pharmaceutical factory.</title>
        <authorList>
            <person name="Zhang D.-F."/>
        </authorList>
    </citation>
    <scope>NUCLEOTIDE SEQUENCE [LARGE SCALE GENOMIC DNA]</scope>
    <source>
        <strain evidence="7">CCTCC AB 207010</strain>
    </source>
</reference>
<feature type="chain" id="PRO_5046943224" evidence="3">
    <location>
        <begin position="29"/>
        <end position="420"/>
    </location>
</feature>
<evidence type="ECO:0000256" key="1">
    <source>
        <dbReference type="ARBA" id="ARBA00022676"/>
    </source>
</evidence>
<evidence type="ECO:0000259" key="5">
    <source>
        <dbReference type="Pfam" id="PF13579"/>
    </source>
</evidence>
<dbReference type="Proteomes" id="UP001260872">
    <property type="component" value="Unassembled WGS sequence"/>
</dbReference>
<comment type="caution">
    <text evidence="6">The sequence shown here is derived from an EMBL/GenBank/DDBJ whole genome shotgun (WGS) entry which is preliminary data.</text>
</comment>
<dbReference type="InterPro" id="IPR028098">
    <property type="entry name" value="Glyco_trans_4-like_N"/>
</dbReference>
<feature type="signal peptide" evidence="3">
    <location>
        <begin position="1"/>
        <end position="28"/>
    </location>
</feature>
<proteinExistence type="predicted"/>
<organism evidence="6 7">
    <name type="scientific">Nesterenkonia flava</name>
    <dbReference type="NCBI Taxonomy" id="469799"/>
    <lineage>
        <taxon>Bacteria</taxon>
        <taxon>Bacillati</taxon>
        <taxon>Actinomycetota</taxon>
        <taxon>Actinomycetes</taxon>
        <taxon>Micrococcales</taxon>
        <taxon>Micrococcaceae</taxon>
        <taxon>Nesterenkonia</taxon>
    </lineage>
</organism>
<evidence type="ECO:0000313" key="6">
    <source>
        <dbReference type="EMBL" id="MDR5712379.1"/>
    </source>
</evidence>
<dbReference type="InterPro" id="IPR001296">
    <property type="entry name" value="Glyco_trans_1"/>
</dbReference>
<dbReference type="Gene3D" id="3.40.50.2000">
    <property type="entry name" value="Glycogen Phosphorylase B"/>
    <property type="match status" value="2"/>
</dbReference>
<keyword evidence="2 6" id="KW-0808">Transferase</keyword>
<evidence type="ECO:0000313" key="7">
    <source>
        <dbReference type="Proteomes" id="UP001260872"/>
    </source>
</evidence>
<dbReference type="EMBL" id="JAVKGT010000024">
    <property type="protein sequence ID" value="MDR5712379.1"/>
    <property type="molecule type" value="Genomic_DNA"/>
</dbReference>
<dbReference type="Pfam" id="PF00534">
    <property type="entry name" value="Glycos_transf_1"/>
    <property type="match status" value="1"/>
</dbReference>
<evidence type="ECO:0000259" key="4">
    <source>
        <dbReference type="Pfam" id="PF00534"/>
    </source>
</evidence>
<dbReference type="RefSeq" id="WP_310537757.1">
    <property type="nucleotide sequence ID" value="NZ_BAAAOC010000019.1"/>
</dbReference>
<dbReference type="EC" id="2.4.-.-" evidence="6"/>
<dbReference type="PANTHER" id="PTHR12526">
    <property type="entry name" value="GLYCOSYLTRANSFERASE"/>
    <property type="match status" value="1"/>
</dbReference>
<keyword evidence="7" id="KW-1185">Reference proteome</keyword>
<protein>
    <submittedName>
        <fullName evidence="6">Glycosyltransferase</fullName>
        <ecNumber evidence="6">2.4.-.-</ecNumber>
    </submittedName>
</protein>
<feature type="domain" description="Glycosyltransferase subfamily 4-like N-terminal" evidence="5">
    <location>
        <begin position="34"/>
        <end position="211"/>
    </location>
</feature>
<gene>
    <name evidence="6" type="ORF">RH857_09590</name>
</gene>
<sequence length="420" mass="45599">MPTVSPFSGAAGLRVVMLSLHTSPLAQAGTGDAGGLNVYVNALSKALASLGVSVDLVTTNLDHHESTQEDRSTTLPDGRRLHVLRVCPTCREDKNRLLECLEDLAARAVSAVQAADPAPVQVIHSHYWLSGLAGRSMAAALDAVLVHTMHTIGAVKRERDPFAQEDPRRDQSEALIAAEAAMLTANTPREAQDLQRLFEIPPSRIRLLRPGTDLSVFHPPVGEDPRSGPLQDRPLRLTYAGRLQPHKGPQVAVAAVARLRQLYPEVPVQLTIAGRQSGPDALDIEDLTAQHGIADEVVLSEPLPHPELAELFRRSDAVLVPSYSESFGLVALEAMACGTPVLAHNVGGLAELVRHRRTGRLIDTLDPDQWAQQMKWLILHRKAWSRYSTTAAHLARQYSWSASAQAALGAYREVSALVQH</sequence>
<evidence type="ECO:0000256" key="3">
    <source>
        <dbReference type="SAM" id="SignalP"/>
    </source>
</evidence>
<name>A0ABU1FUP7_9MICC</name>
<dbReference type="GO" id="GO:0016757">
    <property type="term" value="F:glycosyltransferase activity"/>
    <property type="evidence" value="ECO:0007669"/>
    <property type="project" value="UniProtKB-KW"/>
</dbReference>
<keyword evidence="1 6" id="KW-0328">Glycosyltransferase</keyword>
<dbReference type="Pfam" id="PF13579">
    <property type="entry name" value="Glyco_trans_4_4"/>
    <property type="match status" value="1"/>
</dbReference>
<evidence type="ECO:0000256" key="2">
    <source>
        <dbReference type="ARBA" id="ARBA00022679"/>
    </source>
</evidence>
<dbReference type="SUPFAM" id="SSF53756">
    <property type="entry name" value="UDP-Glycosyltransferase/glycogen phosphorylase"/>
    <property type="match status" value="1"/>
</dbReference>
<dbReference type="PANTHER" id="PTHR12526:SF510">
    <property type="entry name" value="D-INOSITOL 3-PHOSPHATE GLYCOSYLTRANSFERASE"/>
    <property type="match status" value="1"/>
</dbReference>
<accession>A0ABU1FUP7</accession>
<feature type="domain" description="Glycosyl transferase family 1" evidence="4">
    <location>
        <begin position="224"/>
        <end position="388"/>
    </location>
</feature>